<feature type="non-terminal residue" evidence="2">
    <location>
        <position position="1"/>
    </location>
</feature>
<feature type="compositionally biased region" description="Basic and acidic residues" evidence="1">
    <location>
        <begin position="162"/>
        <end position="180"/>
    </location>
</feature>
<protein>
    <submittedName>
        <fullName evidence="2">Uncharacterized protein</fullName>
    </submittedName>
</protein>
<feature type="region of interest" description="Disordered" evidence="1">
    <location>
        <begin position="28"/>
        <end position="48"/>
    </location>
</feature>
<feature type="compositionally biased region" description="Polar residues" evidence="1">
    <location>
        <begin position="28"/>
        <end position="41"/>
    </location>
</feature>
<evidence type="ECO:0000313" key="3">
    <source>
        <dbReference type="Proteomes" id="UP000006643"/>
    </source>
</evidence>
<dbReference type="Proteomes" id="UP000006643">
    <property type="component" value="Unassembled WGS sequence"/>
</dbReference>
<dbReference type="InParanoid" id="D0RM08"/>
<feature type="compositionally biased region" description="Basic and acidic residues" evidence="1">
    <location>
        <begin position="245"/>
        <end position="257"/>
    </location>
</feature>
<keyword evidence="3" id="KW-1185">Reference proteome</keyword>
<proteinExistence type="predicted"/>
<accession>D0RM08</accession>
<dbReference type="EMBL" id="GG689379">
    <property type="protein sequence ID" value="EEY56736.1"/>
    <property type="molecule type" value="Genomic_DNA"/>
</dbReference>
<name>D0RM08_PHYIT</name>
<evidence type="ECO:0000313" key="2">
    <source>
        <dbReference type="EMBL" id="EEY56736.1"/>
    </source>
</evidence>
<reference evidence="3" key="1">
    <citation type="journal article" date="2009" name="Nature">
        <title>Genome sequence and analysis of the Irish potato famine pathogen Phytophthora infestans.</title>
        <authorList>
            <consortium name="The Broad Institute Genome Sequencing Platform"/>
            <person name="Haas B.J."/>
            <person name="Kamoun S."/>
            <person name="Zody M.C."/>
            <person name="Jiang R.H."/>
            <person name="Handsaker R.E."/>
            <person name="Cano L.M."/>
            <person name="Grabherr M."/>
            <person name="Kodira C.D."/>
            <person name="Raffaele S."/>
            <person name="Torto-Alalibo T."/>
            <person name="Bozkurt T.O."/>
            <person name="Ah-Fong A.M."/>
            <person name="Alvarado L."/>
            <person name="Anderson V.L."/>
            <person name="Armstrong M.R."/>
            <person name="Avrova A."/>
            <person name="Baxter L."/>
            <person name="Beynon J."/>
            <person name="Boevink P.C."/>
            <person name="Bollmann S.R."/>
            <person name="Bos J.I."/>
            <person name="Bulone V."/>
            <person name="Cai G."/>
            <person name="Cakir C."/>
            <person name="Carrington J.C."/>
            <person name="Chawner M."/>
            <person name="Conti L."/>
            <person name="Costanzo S."/>
            <person name="Ewan R."/>
            <person name="Fahlgren N."/>
            <person name="Fischbach M.A."/>
            <person name="Fugelstad J."/>
            <person name="Gilroy E.M."/>
            <person name="Gnerre S."/>
            <person name="Green P.J."/>
            <person name="Grenville-Briggs L.J."/>
            <person name="Griffith J."/>
            <person name="Grunwald N.J."/>
            <person name="Horn K."/>
            <person name="Horner N.R."/>
            <person name="Hu C.H."/>
            <person name="Huitema E."/>
            <person name="Jeong D.H."/>
            <person name="Jones A.M."/>
            <person name="Jones J.D."/>
            <person name="Jones R.W."/>
            <person name="Karlsson E.K."/>
            <person name="Kunjeti S.G."/>
            <person name="Lamour K."/>
            <person name="Liu Z."/>
            <person name="Ma L."/>
            <person name="Maclean D."/>
            <person name="Chibucos M.C."/>
            <person name="McDonald H."/>
            <person name="McWalters J."/>
            <person name="Meijer H.J."/>
            <person name="Morgan W."/>
            <person name="Morris P.F."/>
            <person name="Munro C.A."/>
            <person name="O'Neill K."/>
            <person name="Ospina-Giraldo M."/>
            <person name="Pinzon A."/>
            <person name="Pritchard L."/>
            <person name="Ramsahoye B."/>
            <person name="Ren Q."/>
            <person name="Restrepo S."/>
            <person name="Roy S."/>
            <person name="Sadanandom A."/>
            <person name="Savidor A."/>
            <person name="Schornack S."/>
            <person name="Schwartz D.C."/>
            <person name="Schumann U.D."/>
            <person name="Schwessinger B."/>
            <person name="Seyer L."/>
            <person name="Sharpe T."/>
            <person name="Silvar C."/>
            <person name="Song J."/>
            <person name="Studholme D.J."/>
            <person name="Sykes S."/>
            <person name="Thines M."/>
            <person name="van de Vondervoort P.J."/>
            <person name="Phuntumart V."/>
            <person name="Wawra S."/>
            <person name="Weide R."/>
            <person name="Win J."/>
            <person name="Young C."/>
            <person name="Zhou S."/>
            <person name="Fry W."/>
            <person name="Meyers B.C."/>
            <person name="van West P."/>
            <person name="Ristaino J."/>
            <person name="Govers F."/>
            <person name="Birch P.R."/>
            <person name="Whisson S.C."/>
            <person name="Judelson H.S."/>
            <person name="Nusbaum C."/>
        </authorList>
    </citation>
    <scope>NUCLEOTIDE SEQUENCE [LARGE SCALE GENOMIC DNA]</scope>
    <source>
        <strain evidence="3">T30-4</strain>
    </source>
</reference>
<feature type="region of interest" description="Disordered" evidence="1">
    <location>
        <begin position="224"/>
        <end position="274"/>
    </location>
</feature>
<gene>
    <name evidence="2" type="ORF">PITG_22237</name>
</gene>
<dbReference type="AlphaFoldDB" id="D0RM08"/>
<dbReference type="OrthoDB" id="122381at2759"/>
<feature type="compositionally biased region" description="Polar residues" evidence="1">
    <location>
        <begin position="224"/>
        <end position="239"/>
    </location>
</feature>
<dbReference type="VEuPathDB" id="FungiDB:PITG_22237"/>
<dbReference type="GeneID" id="9468436"/>
<dbReference type="HOGENOM" id="CLU_1017792_0_0_1"/>
<dbReference type="RefSeq" id="XP_002909922.1">
    <property type="nucleotide sequence ID" value="XM_002909876.1"/>
</dbReference>
<sequence>KANNQTETDNQQKIKPIQQYMHKYVTTQTTSNTEARVSSTQEEMAEESEALEKEEECEAALAAAGKGVTKQAADTEKLCTSANHYADQRNRSVKASVTMNYWVSPEHIKTMAMHAREMVFVLDVLQEEKVMLQEYGYEEMEMPDKTVIETGTLKDKTRRMRIPEQTKETQHNKLEEEKQKGPSGSCCERMNQYCATEDAEVHKEQEIATITGGEASKSTTAAIRNSPTAHYPPSVTTATAMKVPGKKEGIADQDAKTAHGPVQPPKEPNGGGTN</sequence>
<dbReference type="KEGG" id="pif:PITG_22237"/>
<organism evidence="2 3">
    <name type="scientific">Phytophthora infestans (strain T30-4)</name>
    <name type="common">Potato late blight agent</name>
    <dbReference type="NCBI Taxonomy" id="403677"/>
    <lineage>
        <taxon>Eukaryota</taxon>
        <taxon>Sar</taxon>
        <taxon>Stramenopiles</taxon>
        <taxon>Oomycota</taxon>
        <taxon>Peronosporomycetes</taxon>
        <taxon>Peronosporales</taxon>
        <taxon>Peronosporaceae</taxon>
        <taxon>Phytophthora</taxon>
    </lineage>
</organism>
<evidence type="ECO:0000256" key="1">
    <source>
        <dbReference type="SAM" id="MobiDB-lite"/>
    </source>
</evidence>
<feature type="region of interest" description="Disordered" evidence="1">
    <location>
        <begin position="162"/>
        <end position="186"/>
    </location>
</feature>